<comment type="caution">
    <text evidence="2">The sequence shown here is derived from an EMBL/GenBank/DDBJ whole genome shotgun (WGS) entry which is preliminary data.</text>
</comment>
<sequence length="265" mass="29748">MYMTYELAKRIEQSDLHVLHARLSAIQEREGNPMGIHIRSYGEAVAFISAGIPGPSFNTVRGITSEHIEVLDEILAFYKEHDVSCQFEIAPTQLNNELASALHKKGYYQSSFHTALYGVPCPQQLVHNALTIRKLEKDEFNQFASIYTKGFGMPDFTLEGVRQNNEILHGKEGWEVYVACLEEQPVSIGVMYVANNIATLAASATLPDYQRKGAHQLLLRKRIDHAYTLGCDLVVAQASFGSISQQNMQRVGLEVAYTKGIWRRV</sequence>
<protein>
    <submittedName>
        <fullName evidence="2">N-acetyltransferase</fullName>
    </submittedName>
</protein>
<organism evidence="2 3">
    <name type="scientific">Priestia taiwanensis</name>
    <dbReference type="NCBI Taxonomy" id="1347902"/>
    <lineage>
        <taxon>Bacteria</taxon>
        <taxon>Bacillati</taxon>
        <taxon>Bacillota</taxon>
        <taxon>Bacilli</taxon>
        <taxon>Bacillales</taxon>
        <taxon>Bacillaceae</taxon>
        <taxon>Priestia</taxon>
    </lineage>
</organism>
<dbReference type="Proteomes" id="UP000605259">
    <property type="component" value="Unassembled WGS sequence"/>
</dbReference>
<evidence type="ECO:0000259" key="1">
    <source>
        <dbReference type="PROSITE" id="PS51186"/>
    </source>
</evidence>
<evidence type="ECO:0000313" key="2">
    <source>
        <dbReference type="EMBL" id="GGE60768.1"/>
    </source>
</evidence>
<evidence type="ECO:0000313" key="3">
    <source>
        <dbReference type="Proteomes" id="UP000605259"/>
    </source>
</evidence>
<accession>A0A917ENQ3</accession>
<dbReference type="GO" id="GO:0016747">
    <property type="term" value="F:acyltransferase activity, transferring groups other than amino-acyl groups"/>
    <property type="evidence" value="ECO:0007669"/>
    <property type="project" value="InterPro"/>
</dbReference>
<dbReference type="InterPro" id="IPR000182">
    <property type="entry name" value="GNAT_dom"/>
</dbReference>
<dbReference type="Pfam" id="PF00583">
    <property type="entry name" value="Acetyltransf_1"/>
    <property type="match status" value="1"/>
</dbReference>
<dbReference type="PROSITE" id="PS51186">
    <property type="entry name" value="GNAT"/>
    <property type="match status" value="1"/>
</dbReference>
<proteinExistence type="predicted"/>
<gene>
    <name evidence="2" type="ORF">GCM10007140_08800</name>
</gene>
<reference evidence="2" key="2">
    <citation type="submission" date="2020-09" db="EMBL/GenBank/DDBJ databases">
        <authorList>
            <person name="Sun Q."/>
            <person name="Zhou Y."/>
        </authorList>
    </citation>
    <scope>NUCLEOTIDE SEQUENCE</scope>
    <source>
        <strain evidence="2">CGMCC 1.12698</strain>
    </source>
</reference>
<keyword evidence="3" id="KW-1185">Reference proteome</keyword>
<dbReference type="Gene3D" id="3.40.630.30">
    <property type="match status" value="1"/>
</dbReference>
<dbReference type="RefSeq" id="WP_188387204.1">
    <property type="nucleotide sequence ID" value="NZ_BMFK01000001.1"/>
</dbReference>
<dbReference type="EMBL" id="BMFK01000001">
    <property type="protein sequence ID" value="GGE60768.1"/>
    <property type="molecule type" value="Genomic_DNA"/>
</dbReference>
<name>A0A917ENQ3_9BACI</name>
<dbReference type="AlphaFoldDB" id="A0A917ENQ3"/>
<feature type="domain" description="N-acetyltransferase" evidence="1">
    <location>
        <begin position="130"/>
        <end position="265"/>
    </location>
</feature>
<reference evidence="2" key="1">
    <citation type="journal article" date="2014" name="Int. J. Syst. Evol. Microbiol.">
        <title>Complete genome sequence of Corynebacterium casei LMG S-19264T (=DSM 44701T), isolated from a smear-ripened cheese.</title>
        <authorList>
            <consortium name="US DOE Joint Genome Institute (JGI-PGF)"/>
            <person name="Walter F."/>
            <person name="Albersmeier A."/>
            <person name="Kalinowski J."/>
            <person name="Ruckert C."/>
        </authorList>
    </citation>
    <scope>NUCLEOTIDE SEQUENCE</scope>
    <source>
        <strain evidence="2">CGMCC 1.12698</strain>
    </source>
</reference>
<dbReference type="SUPFAM" id="SSF55729">
    <property type="entry name" value="Acyl-CoA N-acyltransferases (Nat)"/>
    <property type="match status" value="1"/>
</dbReference>
<dbReference type="InterPro" id="IPR016181">
    <property type="entry name" value="Acyl_CoA_acyltransferase"/>
</dbReference>